<keyword evidence="2" id="KW-1185">Reference proteome</keyword>
<dbReference type="EMBL" id="AP017369">
    <property type="protein sequence ID" value="BAU96146.1"/>
    <property type="molecule type" value="Genomic_DNA"/>
</dbReference>
<sequence>MKLDDAMVMIEQRLVKGRGATKTQLEPYEHIQHNIAARGLRADDGGSCFGYGDASLSNEDVATAAEDIQDLFACGHTVISAIVVFDKSYLHEHGVMGFDLNYFGQDIYADTHPDIDLMELRLAVMNGLMGLEGTFFEDVRYVASVEVSRSYVYAHIIMADAGFGVDDARGNAQVQITDTERVLFRRGVEAWLVDQEARNVVL</sequence>
<evidence type="ECO:0000313" key="2">
    <source>
        <dbReference type="Proteomes" id="UP000218244"/>
    </source>
</evidence>
<reference evidence="1 2" key="1">
    <citation type="submission" date="2016-02" db="EMBL/GenBank/DDBJ databases">
        <title>Corynebacterium glutamicum N24 whole genome sequencing project.</title>
        <authorList>
            <person name="Matsutani M."/>
            <person name="Nangtapong N."/>
            <person name="Yakushi T."/>
            <person name="Matsushita K."/>
        </authorList>
    </citation>
    <scope>NUCLEOTIDE SEQUENCE [LARGE SCALE GENOMIC DNA]</scope>
    <source>
        <strain evidence="1 2">N24</strain>
    </source>
</reference>
<gene>
    <name evidence="1" type="ORF">N24_1884</name>
</gene>
<dbReference type="KEGG" id="csur:N24_1884"/>
<accession>A0A160PR83</accession>
<dbReference type="AlphaFoldDB" id="A0A160PR83"/>
<organism evidence="1 2">
    <name type="scientific">Corynebacterium suranareeae</name>
    <dbReference type="NCBI Taxonomy" id="2506452"/>
    <lineage>
        <taxon>Bacteria</taxon>
        <taxon>Bacillati</taxon>
        <taxon>Actinomycetota</taxon>
        <taxon>Actinomycetes</taxon>
        <taxon>Mycobacteriales</taxon>
        <taxon>Corynebacteriaceae</taxon>
        <taxon>Corynebacterium</taxon>
    </lineage>
</organism>
<dbReference type="RefSeq" id="WP_096456440.1">
    <property type="nucleotide sequence ID" value="NZ_AP017369.1"/>
</dbReference>
<evidence type="ECO:0000313" key="1">
    <source>
        <dbReference type="EMBL" id="BAU96146.1"/>
    </source>
</evidence>
<dbReference type="InterPro" id="IPR041073">
    <property type="entry name" value="MobL"/>
</dbReference>
<dbReference type="Proteomes" id="UP000218244">
    <property type="component" value="Chromosome"/>
</dbReference>
<name>A0A160PR83_9CORY</name>
<protein>
    <submittedName>
        <fullName evidence="1">Uncharacterized protein</fullName>
    </submittedName>
</protein>
<dbReference type="Pfam" id="PF18555">
    <property type="entry name" value="MobL"/>
    <property type="match status" value="1"/>
</dbReference>
<proteinExistence type="predicted"/>